<evidence type="ECO:0000256" key="2">
    <source>
        <dbReference type="ARBA" id="ARBA00022723"/>
    </source>
</evidence>
<evidence type="ECO:0000313" key="5">
    <source>
        <dbReference type="EMBL" id="TSB47654.1"/>
    </source>
</evidence>
<organism evidence="5 6">
    <name type="scientific">Alkalicoccobacillus porphyridii</name>
    <dbReference type="NCBI Taxonomy" id="2597270"/>
    <lineage>
        <taxon>Bacteria</taxon>
        <taxon>Bacillati</taxon>
        <taxon>Bacillota</taxon>
        <taxon>Bacilli</taxon>
        <taxon>Bacillales</taxon>
        <taxon>Bacillaceae</taxon>
        <taxon>Alkalicoccobacillus</taxon>
    </lineage>
</organism>
<dbReference type="NCBIfam" id="NF005034">
    <property type="entry name" value="PRK06446.1"/>
    <property type="match status" value="1"/>
</dbReference>
<feature type="domain" description="Peptidase M20 dimerisation" evidence="4">
    <location>
        <begin position="193"/>
        <end position="349"/>
    </location>
</feature>
<evidence type="ECO:0000256" key="3">
    <source>
        <dbReference type="ARBA" id="ARBA00022801"/>
    </source>
</evidence>
<dbReference type="Pfam" id="PF07687">
    <property type="entry name" value="M20_dimer"/>
    <property type="match status" value="1"/>
</dbReference>
<dbReference type="InterPro" id="IPR051458">
    <property type="entry name" value="Cyt/Met_Dipeptidase"/>
</dbReference>
<keyword evidence="1" id="KW-0645">Protease</keyword>
<dbReference type="GO" id="GO:0046872">
    <property type="term" value="F:metal ion binding"/>
    <property type="evidence" value="ECO:0007669"/>
    <property type="project" value="UniProtKB-KW"/>
</dbReference>
<dbReference type="NCBIfam" id="NF006579">
    <property type="entry name" value="PRK09104.1"/>
    <property type="match status" value="1"/>
</dbReference>
<reference evidence="5 6" key="1">
    <citation type="submission" date="2019-07" db="EMBL/GenBank/DDBJ databases">
        <authorList>
            <person name="Park Y.J."/>
            <person name="Jeong S.E."/>
            <person name="Jung H.S."/>
        </authorList>
    </citation>
    <scope>NUCLEOTIDE SEQUENCE [LARGE SCALE GENOMIC DNA]</scope>
    <source>
        <strain evidence="6">P16(2019)</strain>
    </source>
</reference>
<dbReference type="GO" id="GO:0006508">
    <property type="term" value="P:proteolysis"/>
    <property type="evidence" value="ECO:0007669"/>
    <property type="project" value="UniProtKB-KW"/>
</dbReference>
<dbReference type="AlphaFoldDB" id="A0A554A1T5"/>
<dbReference type="PANTHER" id="PTHR43270:SF8">
    <property type="entry name" value="DI- AND TRIPEPTIDASE DUG2-RELATED"/>
    <property type="match status" value="1"/>
</dbReference>
<evidence type="ECO:0000259" key="4">
    <source>
        <dbReference type="Pfam" id="PF07687"/>
    </source>
</evidence>
<dbReference type="InterPro" id="IPR002933">
    <property type="entry name" value="Peptidase_M20"/>
</dbReference>
<dbReference type="GO" id="GO:0008233">
    <property type="term" value="F:peptidase activity"/>
    <property type="evidence" value="ECO:0007669"/>
    <property type="project" value="UniProtKB-KW"/>
</dbReference>
<dbReference type="EMBL" id="VLXZ01000002">
    <property type="protein sequence ID" value="TSB47654.1"/>
    <property type="molecule type" value="Genomic_DNA"/>
</dbReference>
<accession>A0A554A1T5</accession>
<dbReference type="Gene3D" id="3.30.70.360">
    <property type="match status" value="1"/>
</dbReference>
<dbReference type="InterPro" id="IPR011650">
    <property type="entry name" value="Peptidase_M20_dimer"/>
</dbReference>
<keyword evidence="6" id="KW-1185">Reference proteome</keyword>
<evidence type="ECO:0000256" key="1">
    <source>
        <dbReference type="ARBA" id="ARBA00022670"/>
    </source>
</evidence>
<dbReference type="Gene3D" id="3.40.630.10">
    <property type="entry name" value="Zn peptidases"/>
    <property type="match status" value="1"/>
</dbReference>
<dbReference type="Proteomes" id="UP000318521">
    <property type="component" value="Unassembled WGS sequence"/>
</dbReference>
<sequence>MSLKAIDQWVQEHAEQSLEQLFTLLRQESISTQNKGMRECAGLMENLMKEVGLETKVFETNGHPILYGELESTIDEAPTLLLYGHYDVQPPDPLEDWVSPPFEPTIRDGRIYARGAGDNKGQIVAQLLGLKAYLDTFESLPINIKVVVEGEEEMGSVHLPEFVQEHKQLLQADLVYTADGPSHNSGQPLVVLGVRGMLAFEIEIEGAAFDNHSGNTGNVVPNPAWELLELLQTMRDQDGKVLIDGFYDHIRPATSTEEDLLNQLPYNAKEVGEKIGFPSLQLNSADYHRKLTFEPTFNILGLKSGYLDEGVKTIIPSKASVKIDTRLVVDQDPKDIFHKIEQHVKKQHPTAHVRFLGSMDPSRTPVDTAFVQKAIKGVAHSFNQEPLIQPSLGGSLPDFVWTKILEAPSMLMPYANFDQRNHSPNENIAVDNFLNGIRCTAHVIHELGS</sequence>
<keyword evidence="3 5" id="KW-0378">Hydrolase</keyword>
<proteinExistence type="predicted"/>
<dbReference type="PANTHER" id="PTHR43270">
    <property type="entry name" value="BETA-ALA-HIS DIPEPTIDASE"/>
    <property type="match status" value="1"/>
</dbReference>
<dbReference type="OrthoDB" id="9761532at2"/>
<name>A0A554A1T5_9BACI</name>
<dbReference type="SUPFAM" id="SSF53187">
    <property type="entry name" value="Zn-dependent exopeptidases"/>
    <property type="match status" value="1"/>
</dbReference>
<protein>
    <submittedName>
        <fullName evidence="5">M20/M25/M40 family metallo-hydrolase</fullName>
    </submittedName>
</protein>
<evidence type="ECO:0000313" key="6">
    <source>
        <dbReference type="Proteomes" id="UP000318521"/>
    </source>
</evidence>
<comment type="caution">
    <text evidence="5">The sequence shown here is derived from an EMBL/GenBank/DDBJ whole genome shotgun (WGS) entry which is preliminary data.</text>
</comment>
<dbReference type="RefSeq" id="WP_143847099.1">
    <property type="nucleotide sequence ID" value="NZ_VLXZ01000002.1"/>
</dbReference>
<keyword evidence="2" id="KW-0479">Metal-binding</keyword>
<dbReference type="Pfam" id="PF01546">
    <property type="entry name" value="Peptidase_M20"/>
    <property type="match status" value="1"/>
</dbReference>
<gene>
    <name evidence="5" type="ORF">FN960_03795</name>
</gene>